<evidence type="ECO:0000256" key="3">
    <source>
        <dbReference type="ARBA" id="ARBA00022692"/>
    </source>
</evidence>
<organism evidence="7 8">
    <name type="scientific">Microvirga subterranea</name>
    <dbReference type="NCBI Taxonomy" id="186651"/>
    <lineage>
        <taxon>Bacteria</taxon>
        <taxon>Pseudomonadati</taxon>
        <taxon>Pseudomonadota</taxon>
        <taxon>Alphaproteobacteria</taxon>
        <taxon>Hyphomicrobiales</taxon>
        <taxon>Methylobacteriaceae</taxon>
        <taxon>Microvirga</taxon>
    </lineage>
</organism>
<sequence>MTAPDLIRHLRSHPFLRRVAVVVGGTAAAQAITIAVSPLITRLYGPEIFGVFGVFTAALALVTPLANLSYGAAIVLPESDDEARTLFKLAALIGLIMAILSFIVVAAFGAEIAEAIGFTADPHLLLIAPVMVMLSAVAEPLHHWLYRMKKFGVISRAAVIEAAANGLAKVGIGTMAATVPALLATSVFASALQVSLLWASARHTLMGCAAPDQSTKRTTPSPALRDVARRFRDFPLFKAPNDWLNMISNSIPPLILAAALGPVPAGFYLLARRVVVLPITVISGAIGPIFLTRFVEATHGSERLRPLLLKGTAALAAAGLVPFGIIVAFGPWLFSLVFGAGWEPAGEYARWLCLWFYFAFIAAPSFHAIPVLGLQGHFLVYQIAVLALRAGALAAGAIYFGNDVLAIALLSIVGAVVNGTQIIWCAASCDVRSRDDLAQLRQAV</sequence>
<dbReference type="RefSeq" id="WP_114769719.1">
    <property type="nucleotide sequence ID" value="NZ_QQBB01000003.1"/>
</dbReference>
<comment type="caution">
    <text evidence="7">The sequence shown here is derived from an EMBL/GenBank/DDBJ whole genome shotgun (WGS) entry which is preliminary data.</text>
</comment>
<gene>
    <name evidence="7" type="ORF">DES45_103261</name>
</gene>
<evidence type="ECO:0000256" key="2">
    <source>
        <dbReference type="ARBA" id="ARBA00022475"/>
    </source>
</evidence>
<dbReference type="AlphaFoldDB" id="A0A370HN54"/>
<evidence type="ECO:0000256" key="5">
    <source>
        <dbReference type="ARBA" id="ARBA00023136"/>
    </source>
</evidence>
<dbReference type="Proteomes" id="UP000254925">
    <property type="component" value="Unassembled WGS sequence"/>
</dbReference>
<feature type="transmembrane region" description="Helical" evidence="6">
    <location>
        <begin position="89"/>
        <end position="110"/>
    </location>
</feature>
<dbReference type="PANTHER" id="PTHR30250:SF28">
    <property type="entry name" value="POLYSACCHARIDE BIOSYNTHESIS PROTEIN"/>
    <property type="match status" value="1"/>
</dbReference>
<evidence type="ECO:0000313" key="8">
    <source>
        <dbReference type="Proteomes" id="UP000254925"/>
    </source>
</evidence>
<evidence type="ECO:0000313" key="7">
    <source>
        <dbReference type="EMBL" id="RDI60003.1"/>
    </source>
</evidence>
<evidence type="ECO:0000256" key="4">
    <source>
        <dbReference type="ARBA" id="ARBA00022989"/>
    </source>
</evidence>
<evidence type="ECO:0000256" key="6">
    <source>
        <dbReference type="SAM" id="Phobius"/>
    </source>
</evidence>
<dbReference type="OrthoDB" id="7605542at2"/>
<protein>
    <submittedName>
        <fullName evidence="7">O-antigen/teichoic acid export membrane protein</fullName>
    </submittedName>
</protein>
<dbReference type="EMBL" id="QQBB01000003">
    <property type="protein sequence ID" value="RDI60003.1"/>
    <property type="molecule type" value="Genomic_DNA"/>
</dbReference>
<feature type="transmembrane region" description="Helical" evidence="6">
    <location>
        <begin position="307"/>
        <end position="334"/>
    </location>
</feature>
<dbReference type="InterPro" id="IPR050833">
    <property type="entry name" value="Poly_Biosynth_Transport"/>
</dbReference>
<feature type="transmembrane region" description="Helical" evidence="6">
    <location>
        <begin position="251"/>
        <end position="270"/>
    </location>
</feature>
<feature type="transmembrane region" description="Helical" evidence="6">
    <location>
        <begin position="20"/>
        <end position="40"/>
    </location>
</feature>
<feature type="transmembrane region" description="Helical" evidence="6">
    <location>
        <begin position="354"/>
        <end position="372"/>
    </location>
</feature>
<comment type="subcellular location">
    <subcellularLocation>
        <location evidence="1">Cell membrane</location>
        <topology evidence="1">Multi-pass membrane protein</topology>
    </subcellularLocation>
</comment>
<feature type="transmembrane region" description="Helical" evidence="6">
    <location>
        <begin position="406"/>
        <end position="427"/>
    </location>
</feature>
<dbReference type="GO" id="GO:0005886">
    <property type="term" value="C:plasma membrane"/>
    <property type="evidence" value="ECO:0007669"/>
    <property type="project" value="UniProtKB-SubCell"/>
</dbReference>
<feature type="transmembrane region" description="Helical" evidence="6">
    <location>
        <begin position="276"/>
        <end position="295"/>
    </location>
</feature>
<dbReference type="PANTHER" id="PTHR30250">
    <property type="entry name" value="PST FAMILY PREDICTED COLANIC ACID TRANSPORTER"/>
    <property type="match status" value="1"/>
</dbReference>
<name>A0A370HN54_9HYPH</name>
<evidence type="ECO:0000256" key="1">
    <source>
        <dbReference type="ARBA" id="ARBA00004651"/>
    </source>
</evidence>
<keyword evidence="3 6" id="KW-0812">Transmembrane</keyword>
<proteinExistence type="predicted"/>
<feature type="transmembrane region" description="Helical" evidence="6">
    <location>
        <begin position="52"/>
        <end position="77"/>
    </location>
</feature>
<accession>A0A370HN54</accession>
<dbReference type="Pfam" id="PF13440">
    <property type="entry name" value="Polysacc_synt_3"/>
    <property type="match status" value="1"/>
</dbReference>
<keyword evidence="8" id="KW-1185">Reference proteome</keyword>
<feature type="transmembrane region" description="Helical" evidence="6">
    <location>
        <begin position="379"/>
        <end position="400"/>
    </location>
</feature>
<feature type="transmembrane region" description="Helical" evidence="6">
    <location>
        <begin position="122"/>
        <end position="141"/>
    </location>
</feature>
<keyword evidence="5 6" id="KW-0472">Membrane</keyword>
<keyword evidence="2" id="KW-1003">Cell membrane</keyword>
<keyword evidence="4 6" id="KW-1133">Transmembrane helix</keyword>
<reference evidence="7 8" key="1">
    <citation type="submission" date="2018-07" db="EMBL/GenBank/DDBJ databases">
        <title>Genomic Encyclopedia of Type Strains, Phase IV (KMG-IV): sequencing the most valuable type-strain genomes for metagenomic binning, comparative biology and taxonomic classification.</title>
        <authorList>
            <person name="Goeker M."/>
        </authorList>
    </citation>
    <scope>NUCLEOTIDE SEQUENCE [LARGE SCALE GENOMIC DNA]</scope>
    <source>
        <strain evidence="7 8">DSM 14364</strain>
    </source>
</reference>